<comment type="caution">
    <text evidence="1">The sequence shown here is derived from an EMBL/GenBank/DDBJ whole genome shotgun (WGS) entry which is preliminary data.</text>
</comment>
<evidence type="ECO:0000313" key="2">
    <source>
        <dbReference type="Proteomes" id="UP001303046"/>
    </source>
</evidence>
<protein>
    <submittedName>
        <fullName evidence="1">Uncharacterized protein</fullName>
    </submittedName>
</protein>
<dbReference type="EMBL" id="JAVFWL010000001">
    <property type="protein sequence ID" value="KAK6731430.1"/>
    <property type="molecule type" value="Genomic_DNA"/>
</dbReference>
<evidence type="ECO:0000313" key="1">
    <source>
        <dbReference type="EMBL" id="KAK6731430.1"/>
    </source>
</evidence>
<keyword evidence="2" id="KW-1185">Reference proteome</keyword>
<proteinExistence type="predicted"/>
<reference evidence="1 2" key="1">
    <citation type="submission" date="2023-08" db="EMBL/GenBank/DDBJ databases">
        <title>A Necator americanus chromosomal reference genome.</title>
        <authorList>
            <person name="Ilik V."/>
            <person name="Petrzelkova K.J."/>
            <person name="Pardy F."/>
            <person name="Fuh T."/>
            <person name="Niatou-Singa F.S."/>
            <person name="Gouil Q."/>
            <person name="Baker L."/>
            <person name="Ritchie M.E."/>
            <person name="Jex A.R."/>
            <person name="Gazzola D."/>
            <person name="Li H."/>
            <person name="Toshio Fujiwara R."/>
            <person name="Zhan B."/>
            <person name="Aroian R.V."/>
            <person name="Pafco B."/>
            <person name="Schwarz E.M."/>
        </authorList>
    </citation>
    <scope>NUCLEOTIDE SEQUENCE [LARGE SCALE GENOMIC DNA]</scope>
    <source>
        <strain evidence="1 2">Aroian</strain>
        <tissue evidence="1">Whole animal</tissue>
    </source>
</reference>
<organism evidence="1 2">
    <name type="scientific">Necator americanus</name>
    <name type="common">Human hookworm</name>
    <dbReference type="NCBI Taxonomy" id="51031"/>
    <lineage>
        <taxon>Eukaryota</taxon>
        <taxon>Metazoa</taxon>
        <taxon>Ecdysozoa</taxon>
        <taxon>Nematoda</taxon>
        <taxon>Chromadorea</taxon>
        <taxon>Rhabditida</taxon>
        <taxon>Rhabditina</taxon>
        <taxon>Rhabditomorpha</taxon>
        <taxon>Strongyloidea</taxon>
        <taxon>Ancylostomatidae</taxon>
        <taxon>Bunostominae</taxon>
        <taxon>Necator</taxon>
    </lineage>
</organism>
<name>A0ABR1C1V3_NECAM</name>
<dbReference type="PRINTS" id="PR00049">
    <property type="entry name" value="WILMSTUMOUR"/>
</dbReference>
<dbReference type="Proteomes" id="UP001303046">
    <property type="component" value="Unassembled WGS sequence"/>
</dbReference>
<sequence length="133" mass="13327">MSLEFHVRSMDSLNAWIFENGDRDGDRGRCLWDFSDCMPIHLLVLVLALLVSPTKSCFGGLGGLFGGGGGCCPPPVGGPSCCPPMGGGGAIYPGGGGGGYAVAPPPPPPAPAYVAPPPAPVYPSGGYPVSGKK</sequence>
<accession>A0ABR1C1V3</accession>
<gene>
    <name evidence="1" type="primary">Necator_chrI.g3855</name>
    <name evidence="1" type="ORF">RB195_007726</name>
</gene>